<evidence type="ECO:0008006" key="4">
    <source>
        <dbReference type="Google" id="ProtNLM"/>
    </source>
</evidence>
<organism evidence="2 3">
    <name type="scientific">Phyllosticta citribraziliensis</name>
    <dbReference type="NCBI Taxonomy" id="989973"/>
    <lineage>
        <taxon>Eukaryota</taxon>
        <taxon>Fungi</taxon>
        <taxon>Dikarya</taxon>
        <taxon>Ascomycota</taxon>
        <taxon>Pezizomycotina</taxon>
        <taxon>Dothideomycetes</taxon>
        <taxon>Dothideomycetes incertae sedis</taxon>
        <taxon>Botryosphaeriales</taxon>
        <taxon>Phyllostictaceae</taxon>
        <taxon>Phyllosticta</taxon>
    </lineage>
</organism>
<dbReference type="RefSeq" id="XP_066658137.1">
    <property type="nucleotide sequence ID" value="XM_066799592.1"/>
</dbReference>
<dbReference type="EMBL" id="JBBPEH010000003">
    <property type="protein sequence ID" value="KAK7541206.1"/>
    <property type="molecule type" value="Genomic_DNA"/>
</dbReference>
<sequence length="108" mass="12366">MVGGASSLNDFSTLDIDIVAIDVATSFVVFFFFVGVGSGKALCCKTRRQSKSRDVYRRVECLHVVVEFRYIAWSCFVFVVLLFRPDVFLLNGFHRRAYTSFPLLPDRR</sequence>
<gene>
    <name evidence="2" type="ORF">J3D65DRAFT_617806</name>
</gene>
<protein>
    <recommendedName>
        <fullName evidence="4">Transmembrane protein</fullName>
    </recommendedName>
</protein>
<evidence type="ECO:0000256" key="1">
    <source>
        <dbReference type="SAM" id="Phobius"/>
    </source>
</evidence>
<keyword evidence="1" id="KW-0812">Transmembrane</keyword>
<dbReference type="Proteomes" id="UP001360953">
    <property type="component" value="Unassembled WGS sequence"/>
</dbReference>
<comment type="caution">
    <text evidence="2">The sequence shown here is derived from an EMBL/GenBank/DDBJ whole genome shotgun (WGS) entry which is preliminary data.</text>
</comment>
<evidence type="ECO:0000313" key="2">
    <source>
        <dbReference type="EMBL" id="KAK7541206.1"/>
    </source>
</evidence>
<keyword evidence="1" id="KW-0472">Membrane</keyword>
<keyword evidence="1" id="KW-1133">Transmembrane helix</keyword>
<keyword evidence="3" id="KW-1185">Reference proteome</keyword>
<evidence type="ECO:0000313" key="3">
    <source>
        <dbReference type="Proteomes" id="UP001360953"/>
    </source>
</evidence>
<dbReference type="GeneID" id="92032498"/>
<proteinExistence type="predicted"/>
<reference evidence="2 3" key="1">
    <citation type="submission" date="2024-04" db="EMBL/GenBank/DDBJ databases">
        <title>Phyllosticta paracitricarpa is synonymous to the EU quarantine fungus P. citricarpa based on phylogenomic analyses.</title>
        <authorList>
            <consortium name="Lawrence Berkeley National Laboratory"/>
            <person name="Van ingen-buijs V.A."/>
            <person name="Van westerhoven A.C."/>
            <person name="Haridas S."/>
            <person name="Skiadas P."/>
            <person name="Martin F."/>
            <person name="Groenewald J.Z."/>
            <person name="Crous P.W."/>
            <person name="Seidl M.F."/>
        </authorList>
    </citation>
    <scope>NUCLEOTIDE SEQUENCE [LARGE SCALE GENOMIC DNA]</scope>
    <source>
        <strain evidence="2 3">CPC 17464</strain>
    </source>
</reference>
<name>A0ABR1M155_9PEZI</name>
<feature type="transmembrane region" description="Helical" evidence="1">
    <location>
        <begin position="18"/>
        <end position="43"/>
    </location>
</feature>
<accession>A0ABR1M155</accession>
<feature type="transmembrane region" description="Helical" evidence="1">
    <location>
        <begin position="64"/>
        <end position="83"/>
    </location>
</feature>